<name>A0ABW4YFT8_9BACL</name>
<evidence type="ECO:0000313" key="5">
    <source>
        <dbReference type="Proteomes" id="UP001597362"/>
    </source>
</evidence>
<evidence type="ECO:0000259" key="3">
    <source>
        <dbReference type="Pfam" id="PF02894"/>
    </source>
</evidence>
<gene>
    <name evidence="4" type="ORF">ACFSJH_02220</name>
</gene>
<dbReference type="PANTHER" id="PTHR43708">
    <property type="entry name" value="CONSERVED EXPRESSED OXIDOREDUCTASE (EUROFUNG)"/>
    <property type="match status" value="1"/>
</dbReference>
<feature type="domain" description="Gfo/Idh/MocA-like oxidoreductase N-terminal" evidence="2">
    <location>
        <begin position="6"/>
        <end position="122"/>
    </location>
</feature>
<dbReference type="Gene3D" id="3.30.360.10">
    <property type="entry name" value="Dihydrodipicolinate Reductase, domain 2"/>
    <property type="match status" value="1"/>
</dbReference>
<feature type="domain" description="Gfo/Idh/MocA-like oxidoreductase C-terminal" evidence="3">
    <location>
        <begin position="139"/>
        <end position="347"/>
    </location>
</feature>
<evidence type="ECO:0000256" key="1">
    <source>
        <dbReference type="ARBA" id="ARBA00010928"/>
    </source>
</evidence>
<evidence type="ECO:0000259" key="2">
    <source>
        <dbReference type="Pfam" id="PF01408"/>
    </source>
</evidence>
<dbReference type="InterPro" id="IPR036291">
    <property type="entry name" value="NAD(P)-bd_dom_sf"/>
</dbReference>
<dbReference type="SUPFAM" id="SSF51735">
    <property type="entry name" value="NAD(P)-binding Rossmann-fold domains"/>
    <property type="match status" value="1"/>
</dbReference>
<dbReference type="InterPro" id="IPR004104">
    <property type="entry name" value="Gfo/Idh/MocA-like_OxRdtase_C"/>
</dbReference>
<dbReference type="Pfam" id="PF02894">
    <property type="entry name" value="GFO_IDH_MocA_C"/>
    <property type="match status" value="1"/>
</dbReference>
<protein>
    <submittedName>
        <fullName evidence="4">Gfo/Idh/MocA family protein</fullName>
    </submittedName>
</protein>
<dbReference type="Proteomes" id="UP001597362">
    <property type="component" value="Unassembled WGS sequence"/>
</dbReference>
<comment type="caution">
    <text evidence="4">The sequence shown here is derived from an EMBL/GenBank/DDBJ whole genome shotgun (WGS) entry which is preliminary data.</text>
</comment>
<dbReference type="EMBL" id="JBHUHO010000007">
    <property type="protein sequence ID" value="MFD2114561.1"/>
    <property type="molecule type" value="Genomic_DNA"/>
</dbReference>
<proteinExistence type="inferred from homology"/>
<dbReference type="InterPro" id="IPR000683">
    <property type="entry name" value="Gfo/Idh/MocA-like_OxRdtase_N"/>
</dbReference>
<sequence>MGKKYRLGVVGLGEGRSIMSAALRSEKWQLVQVCDLNEQLCREREEEFSFAHWTTSYEAMLNNKEIDVIAIYTPDQLHFTHIKQALEAGKHVICTKPLLDSLQDGAQLLQLAKQTDRQLFVGQSSRFFEPMLHQRRDFEQGKHGELSVVEAHYKTDGRWFLQKDWSKQTGFSWMQNFMIHAVDLAKWYLPDVTEVTGYGFTSDNTKQYDIDVWDSMRFLMRNERGQMAQVAGDYALPTLDLTVEPSIACLLRGTKGISRAEYSNLDYYTKFSGEGKKSYNFDERRDYYFRFEGNSHHAGEYQNYIEYFAECLDNNQTALPDAREAIHTLAIMEAMTISAKHGGQPIKIADVLQQYHIVFE</sequence>
<dbReference type="RefSeq" id="WP_377769574.1">
    <property type="nucleotide sequence ID" value="NZ_JBHUHO010000007.1"/>
</dbReference>
<reference evidence="5" key="1">
    <citation type="journal article" date="2019" name="Int. J. Syst. Evol. Microbiol.">
        <title>The Global Catalogue of Microorganisms (GCM) 10K type strain sequencing project: providing services to taxonomists for standard genome sequencing and annotation.</title>
        <authorList>
            <consortium name="The Broad Institute Genomics Platform"/>
            <consortium name="The Broad Institute Genome Sequencing Center for Infectious Disease"/>
            <person name="Wu L."/>
            <person name="Ma J."/>
        </authorList>
    </citation>
    <scope>NUCLEOTIDE SEQUENCE [LARGE SCALE GENOMIC DNA]</scope>
    <source>
        <strain evidence="5">GH52</strain>
    </source>
</reference>
<organism evidence="4 5">
    <name type="scientific">Paenibacillus yanchengensis</name>
    <dbReference type="NCBI Taxonomy" id="2035833"/>
    <lineage>
        <taxon>Bacteria</taxon>
        <taxon>Bacillati</taxon>
        <taxon>Bacillota</taxon>
        <taxon>Bacilli</taxon>
        <taxon>Bacillales</taxon>
        <taxon>Paenibacillaceae</taxon>
        <taxon>Paenibacillus</taxon>
    </lineage>
</organism>
<accession>A0ABW4YFT8</accession>
<dbReference type="Pfam" id="PF01408">
    <property type="entry name" value="GFO_IDH_MocA"/>
    <property type="match status" value="1"/>
</dbReference>
<dbReference type="PANTHER" id="PTHR43708:SF8">
    <property type="entry name" value="OXIDOREDUCTASE"/>
    <property type="match status" value="1"/>
</dbReference>
<dbReference type="Gene3D" id="3.40.50.720">
    <property type="entry name" value="NAD(P)-binding Rossmann-like Domain"/>
    <property type="match status" value="1"/>
</dbReference>
<dbReference type="InterPro" id="IPR051317">
    <property type="entry name" value="Gfo/Idh/MocA_oxidoreduct"/>
</dbReference>
<dbReference type="SUPFAM" id="SSF55347">
    <property type="entry name" value="Glyceraldehyde-3-phosphate dehydrogenase-like, C-terminal domain"/>
    <property type="match status" value="1"/>
</dbReference>
<evidence type="ECO:0000313" key="4">
    <source>
        <dbReference type="EMBL" id="MFD2114561.1"/>
    </source>
</evidence>
<comment type="similarity">
    <text evidence="1">Belongs to the Gfo/Idh/MocA family.</text>
</comment>
<keyword evidence="5" id="KW-1185">Reference proteome</keyword>